<feature type="domain" description="DNA polymerase III beta sliding clamp N-terminal" evidence="11">
    <location>
        <begin position="1"/>
        <end position="120"/>
    </location>
</feature>
<name>A0A5C1QEY1_9SPIO</name>
<evidence type="ECO:0000259" key="12">
    <source>
        <dbReference type="Pfam" id="PF02767"/>
    </source>
</evidence>
<dbReference type="GO" id="GO:0003887">
    <property type="term" value="F:DNA-directed DNA polymerase activity"/>
    <property type="evidence" value="ECO:0007669"/>
    <property type="project" value="UniProtKB-UniRule"/>
</dbReference>
<evidence type="ECO:0000256" key="10">
    <source>
        <dbReference type="PIRNR" id="PIRNR000804"/>
    </source>
</evidence>
<keyword evidence="4 10" id="KW-0963">Cytoplasm</keyword>
<evidence type="ECO:0000313" key="14">
    <source>
        <dbReference type="EMBL" id="QEN04782.1"/>
    </source>
</evidence>
<dbReference type="OrthoDB" id="8421503at2"/>
<comment type="subunit">
    <text evidence="10">Forms a ring-shaped head-to-tail homodimer around DNA.</text>
</comment>
<dbReference type="GO" id="GO:0006271">
    <property type="term" value="P:DNA strand elongation involved in DNA replication"/>
    <property type="evidence" value="ECO:0007669"/>
    <property type="project" value="TreeGrafter"/>
</dbReference>
<keyword evidence="6 10" id="KW-0548">Nucleotidyltransferase</keyword>
<evidence type="ECO:0000259" key="13">
    <source>
        <dbReference type="Pfam" id="PF02768"/>
    </source>
</evidence>
<evidence type="ECO:0000259" key="11">
    <source>
        <dbReference type="Pfam" id="PF00712"/>
    </source>
</evidence>
<feature type="domain" description="DNA polymerase III beta sliding clamp C-terminal" evidence="13">
    <location>
        <begin position="254"/>
        <end position="365"/>
    </location>
</feature>
<dbReference type="GO" id="GO:0008408">
    <property type="term" value="F:3'-5' exonuclease activity"/>
    <property type="evidence" value="ECO:0007669"/>
    <property type="project" value="InterPro"/>
</dbReference>
<reference evidence="14 15" key="1">
    <citation type="submission" date="2019-02" db="EMBL/GenBank/DDBJ databases">
        <authorList>
            <person name="Fomenkov A."/>
            <person name="Dubinina G."/>
            <person name="Grabovich M."/>
            <person name="Vincze T."/>
            <person name="Roberts R.J."/>
        </authorList>
    </citation>
    <scope>NUCLEOTIDE SEQUENCE [LARGE SCALE GENOMIC DNA]</scope>
    <source>
        <strain evidence="14 15">P</strain>
    </source>
</reference>
<evidence type="ECO:0000256" key="7">
    <source>
        <dbReference type="ARBA" id="ARBA00022705"/>
    </source>
</evidence>
<dbReference type="GO" id="GO:0009360">
    <property type="term" value="C:DNA polymerase III complex"/>
    <property type="evidence" value="ECO:0007669"/>
    <property type="project" value="InterPro"/>
</dbReference>
<dbReference type="Gene3D" id="3.10.150.10">
    <property type="entry name" value="DNA Polymerase III, subunit A, domain 2"/>
    <property type="match status" value="1"/>
</dbReference>
<dbReference type="InterPro" id="IPR022637">
    <property type="entry name" value="DNA_polIII_beta_cen"/>
</dbReference>
<dbReference type="AlphaFoldDB" id="A0A5C1QEY1"/>
<dbReference type="Proteomes" id="UP000323824">
    <property type="component" value="Chromosome"/>
</dbReference>
<dbReference type="CDD" id="cd00140">
    <property type="entry name" value="beta_clamp"/>
    <property type="match status" value="1"/>
</dbReference>
<keyword evidence="9" id="KW-0238">DNA-binding</keyword>
<evidence type="ECO:0000256" key="4">
    <source>
        <dbReference type="ARBA" id="ARBA00022490"/>
    </source>
</evidence>
<reference evidence="14 15" key="2">
    <citation type="submission" date="2019-09" db="EMBL/GenBank/DDBJ databases">
        <title>Complete Genome Sequence and Methylome Analysis of free living Spirochaetas.</title>
        <authorList>
            <person name="Leshcheva N."/>
            <person name="Mikheeva N."/>
        </authorList>
    </citation>
    <scope>NUCLEOTIDE SEQUENCE [LARGE SCALE GENOMIC DNA]</scope>
    <source>
        <strain evidence="14 15">P</strain>
    </source>
</reference>
<dbReference type="InterPro" id="IPR022634">
    <property type="entry name" value="DNA_polIII_beta_N"/>
</dbReference>
<comment type="function">
    <text evidence="10">Confers DNA tethering and processivity to DNA polymerases and other proteins. Acts as a clamp, forming a ring around DNA (a reaction catalyzed by the clamp-loading complex) which diffuses in an ATP-independent manner freely and bidirectionally along dsDNA. Initially characterized for its ability to contact the catalytic subunit of DNA polymerase III (Pol III), a complex, multichain enzyme responsible for most of the replicative synthesis in bacteria; Pol III exhibits 3'-5' exonuclease proofreading activity. The beta chain is required for initiation of replication as well as for processivity of DNA replication.</text>
</comment>
<dbReference type="PANTHER" id="PTHR30478">
    <property type="entry name" value="DNA POLYMERASE III SUBUNIT BETA"/>
    <property type="match status" value="1"/>
</dbReference>
<dbReference type="EMBL" id="CP035807">
    <property type="protein sequence ID" value="QEN04782.1"/>
    <property type="molecule type" value="Genomic_DNA"/>
</dbReference>
<gene>
    <name evidence="14" type="primary">dnaN</name>
    <name evidence="14" type="ORF">EW093_08715</name>
</gene>
<keyword evidence="5 10" id="KW-0808">Transferase</keyword>
<dbReference type="Pfam" id="PF00712">
    <property type="entry name" value="DNA_pol3_beta"/>
    <property type="match status" value="1"/>
</dbReference>
<dbReference type="PIRSF" id="PIRSF000804">
    <property type="entry name" value="DNA_pol_III_b"/>
    <property type="match status" value="1"/>
</dbReference>
<dbReference type="KEGG" id="sper:EW093_08715"/>
<dbReference type="Pfam" id="PF02768">
    <property type="entry name" value="DNA_pol3_beta_3"/>
    <property type="match status" value="1"/>
</dbReference>
<dbReference type="SUPFAM" id="SSF55979">
    <property type="entry name" value="DNA clamp"/>
    <property type="match status" value="3"/>
</dbReference>
<evidence type="ECO:0000313" key="15">
    <source>
        <dbReference type="Proteomes" id="UP000323824"/>
    </source>
</evidence>
<dbReference type="InterPro" id="IPR022635">
    <property type="entry name" value="DNA_polIII_beta_C"/>
</dbReference>
<dbReference type="PANTHER" id="PTHR30478:SF0">
    <property type="entry name" value="BETA SLIDING CLAMP"/>
    <property type="match status" value="1"/>
</dbReference>
<keyword evidence="15" id="KW-1185">Reference proteome</keyword>
<evidence type="ECO:0000256" key="1">
    <source>
        <dbReference type="ARBA" id="ARBA00004496"/>
    </source>
</evidence>
<organism evidence="14 15">
    <name type="scientific">Thiospirochaeta perfilievii</name>
    <dbReference type="NCBI Taxonomy" id="252967"/>
    <lineage>
        <taxon>Bacteria</taxon>
        <taxon>Pseudomonadati</taxon>
        <taxon>Spirochaetota</taxon>
        <taxon>Spirochaetia</taxon>
        <taxon>Spirochaetales</taxon>
        <taxon>Spirochaetaceae</taxon>
        <taxon>Thiospirochaeta</taxon>
    </lineage>
</organism>
<feature type="domain" description="DNA polymerase III beta sliding clamp central" evidence="12">
    <location>
        <begin position="136"/>
        <end position="244"/>
    </location>
</feature>
<evidence type="ECO:0000256" key="6">
    <source>
        <dbReference type="ARBA" id="ARBA00022695"/>
    </source>
</evidence>
<evidence type="ECO:0000256" key="9">
    <source>
        <dbReference type="ARBA" id="ARBA00023125"/>
    </source>
</evidence>
<dbReference type="GO" id="GO:0005737">
    <property type="term" value="C:cytoplasm"/>
    <property type="evidence" value="ECO:0007669"/>
    <property type="project" value="UniProtKB-SubCell"/>
</dbReference>
<evidence type="ECO:0000256" key="2">
    <source>
        <dbReference type="ARBA" id="ARBA00010752"/>
    </source>
</evidence>
<dbReference type="RefSeq" id="WP_149568022.1">
    <property type="nucleotide sequence ID" value="NZ_CP035807.1"/>
</dbReference>
<accession>A0A5C1QEY1</accession>
<dbReference type="SMART" id="SM00480">
    <property type="entry name" value="POL3Bc"/>
    <property type="match status" value="1"/>
</dbReference>
<protein>
    <recommendedName>
        <fullName evidence="3 10">Beta sliding clamp</fullName>
    </recommendedName>
</protein>
<dbReference type="InterPro" id="IPR046938">
    <property type="entry name" value="DNA_clamp_sf"/>
</dbReference>
<dbReference type="GO" id="GO:0003677">
    <property type="term" value="F:DNA binding"/>
    <property type="evidence" value="ECO:0007669"/>
    <property type="project" value="UniProtKB-UniRule"/>
</dbReference>
<dbReference type="InterPro" id="IPR001001">
    <property type="entry name" value="DNA_polIII_beta"/>
</dbReference>
<evidence type="ECO:0000256" key="5">
    <source>
        <dbReference type="ARBA" id="ARBA00022679"/>
    </source>
</evidence>
<dbReference type="Gene3D" id="3.70.10.10">
    <property type="match status" value="1"/>
</dbReference>
<keyword evidence="8 10" id="KW-0239">DNA-directed DNA polymerase</keyword>
<comment type="similarity">
    <text evidence="2 10">Belongs to the beta sliding clamp family.</text>
</comment>
<dbReference type="NCBIfam" id="TIGR00663">
    <property type="entry name" value="dnan"/>
    <property type="match status" value="1"/>
</dbReference>
<comment type="subcellular location">
    <subcellularLocation>
        <location evidence="1 10">Cytoplasm</location>
    </subcellularLocation>
</comment>
<dbReference type="Pfam" id="PF02767">
    <property type="entry name" value="DNA_pol3_beta_2"/>
    <property type="match status" value="1"/>
</dbReference>
<evidence type="ECO:0000256" key="8">
    <source>
        <dbReference type="ARBA" id="ARBA00022932"/>
    </source>
</evidence>
<keyword evidence="7 10" id="KW-0235">DNA replication</keyword>
<proteinExistence type="inferred from homology"/>
<evidence type="ECO:0000256" key="3">
    <source>
        <dbReference type="ARBA" id="ARBA00021035"/>
    </source>
</evidence>
<sequence>MKFTCNKSILLKEILIAQDIISGRNALSILSNVLLEVGHNKLTIKATDLKVNFETKIPVQVIESGKTTVFCDKFLNIIRNLPESEVEFEKNDDNILTIKPIGQHIDFKLRCIPSDNFPEIVNVSNDNYFELPLFEYNQMINHTIFAVSDDETRYFLNGVFFEKSGDKPLMVATDGRRLSYIDSAIPYEINDFEGVIIPIKILNLIKKLSNGEGNISIAIVDKTIHVKLDNQKISSSLIEGQFPQYSRITTEVPEKKAIIDRNKFMTAIKRVSLLAESRSRRIFVTLEDNKVTLLSEESDIGNAKEEFDCEYEGPKTVIALNYLYLLEPLKSIEDENIEFCFTDEARPVMIYSSPKSNFLHMIQPMQVD</sequence>